<feature type="domain" description="BTB" evidence="1">
    <location>
        <begin position="190"/>
        <end position="226"/>
    </location>
</feature>
<sequence length="288" mass="32965">IEVYATGEDIVFHNVKHLPGKTKSDVQAVRITDSSLHFLPANIGANFRNIIALEVIDCGLAAIDPFTLLSVSSFKSDATVFFNLQELSLPDNNIEFLPENLFKFTKKLKIINFRYNRIKYIHQEILYDLNDLIFADFRNNVNIDEVYSLRGKEGVTLSVLNAKIALCCQRYEKRRTVPDFIHSLWEGDLSDFTIKTEGENFRVHKLILAANSPVFAAMFRQEMAENLINAENVGEIFQIGFIHNNAVIKKAALDEIQKKFTVKLPDKVMDSMEDMKDILKVFETINRL</sequence>
<protein>
    <submittedName>
        <fullName evidence="2">TD and POZ domain-containing protein 4</fullName>
    </submittedName>
</protein>
<dbReference type="SUPFAM" id="SSF54695">
    <property type="entry name" value="POZ domain"/>
    <property type="match status" value="1"/>
</dbReference>
<dbReference type="PROSITE" id="PS50097">
    <property type="entry name" value="BTB"/>
    <property type="match status" value="1"/>
</dbReference>
<reference evidence="2" key="1">
    <citation type="submission" date="2022-07" db="EMBL/GenBank/DDBJ databases">
        <authorList>
            <person name="Trinca V."/>
            <person name="Uliana J.V.C."/>
            <person name="Torres T.T."/>
            <person name="Ward R.J."/>
            <person name="Monesi N."/>
        </authorList>
    </citation>
    <scope>NUCLEOTIDE SEQUENCE</scope>
    <source>
        <strain evidence="2">HSMRA1968</strain>
        <tissue evidence="2">Whole embryos</tissue>
    </source>
</reference>
<feature type="non-terminal residue" evidence="2">
    <location>
        <position position="1"/>
    </location>
</feature>
<dbReference type="OrthoDB" id="7736698at2759"/>
<dbReference type="InterPro" id="IPR000210">
    <property type="entry name" value="BTB/POZ_dom"/>
</dbReference>
<dbReference type="Gene3D" id="3.30.710.10">
    <property type="entry name" value="Potassium Channel Kv1.1, Chain A"/>
    <property type="match status" value="1"/>
</dbReference>
<dbReference type="SUPFAM" id="SSF52058">
    <property type="entry name" value="L domain-like"/>
    <property type="match status" value="1"/>
</dbReference>
<dbReference type="AlphaFoldDB" id="A0A9Q0MTN5"/>
<proteinExistence type="predicted"/>
<feature type="non-terminal residue" evidence="2">
    <location>
        <position position="288"/>
    </location>
</feature>
<dbReference type="Gene3D" id="3.80.10.10">
    <property type="entry name" value="Ribonuclease Inhibitor"/>
    <property type="match status" value="1"/>
</dbReference>
<evidence type="ECO:0000259" key="1">
    <source>
        <dbReference type="PROSITE" id="PS50097"/>
    </source>
</evidence>
<organism evidence="2 3">
    <name type="scientific">Pseudolycoriella hygida</name>
    <dbReference type="NCBI Taxonomy" id="35572"/>
    <lineage>
        <taxon>Eukaryota</taxon>
        <taxon>Metazoa</taxon>
        <taxon>Ecdysozoa</taxon>
        <taxon>Arthropoda</taxon>
        <taxon>Hexapoda</taxon>
        <taxon>Insecta</taxon>
        <taxon>Pterygota</taxon>
        <taxon>Neoptera</taxon>
        <taxon>Endopterygota</taxon>
        <taxon>Diptera</taxon>
        <taxon>Nematocera</taxon>
        <taxon>Sciaroidea</taxon>
        <taxon>Sciaridae</taxon>
        <taxon>Pseudolycoriella</taxon>
    </lineage>
</organism>
<dbReference type="Pfam" id="PF13855">
    <property type="entry name" value="LRR_8"/>
    <property type="match status" value="1"/>
</dbReference>
<gene>
    <name evidence="2" type="primary">Tdpoz4</name>
    <name evidence="2" type="ORF">Bhyg_10260</name>
</gene>
<comment type="caution">
    <text evidence="2">The sequence shown here is derived from an EMBL/GenBank/DDBJ whole genome shotgun (WGS) entry which is preliminary data.</text>
</comment>
<evidence type="ECO:0000313" key="2">
    <source>
        <dbReference type="EMBL" id="KAJ6637529.1"/>
    </source>
</evidence>
<dbReference type="PANTHER" id="PTHR24413">
    <property type="entry name" value="SPECKLE-TYPE POZ PROTEIN"/>
    <property type="match status" value="1"/>
</dbReference>
<dbReference type="InterPro" id="IPR001611">
    <property type="entry name" value="Leu-rich_rpt"/>
</dbReference>
<evidence type="ECO:0000313" key="3">
    <source>
        <dbReference type="Proteomes" id="UP001151699"/>
    </source>
</evidence>
<name>A0A9Q0MTN5_9DIPT</name>
<dbReference type="EMBL" id="WJQU01000003">
    <property type="protein sequence ID" value="KAJ6637529.1"/>
    <property type="molecule type" value="Genomic_DNA"/>
</dbReference>
<accession>A0A9Q0MTN5</accession>
<dbReference type="CDD" id="cd18186">
    <property type="entry name" value="BTB_POZ_ZBTB_KLHL-like"/>
    <property type="match status" value="1"/>
</dbReference>
<dbReference type="InterPro" id="IPR032675">
    <property type="entry name" value="LRR_dom_sf"/>
</dbReference>
<dbReference type="Pfam" id="PF00651">
    <property type="entry name" value="BTB"/>
    <property type="match status" value="1"/>
</dbReference>
<dbReference type="Proteomes" id="UP001151699">
    <property type="component" value="Chromosome X"/>
</dbReference>
<keyword evidence="3" id="KW-1185">Reference proteome</keyword>
<dbReference type="InterPro" id="IPR011333">
    <property type="entry name" value="SKP1/BTB/POZ_sf"/>
</dbReference>